<protein>
    <submittedName>
        <fullName evidence="2">SMP-30/gluconolactonase/LRE family protein</fullName>
    </submittedName>
</protein>
<dbReference type="Gene3D" id="2.120.10.30">
    <property type="entry name" value="TolB, C-terminal domain"/>
    <property type="match status" value="1"/>
</dbReference>
<name>A0ABP8M723_9BACT</name>
<gene>
    <name evidence="2" type="ORF">GCM10023091_34810</name>
</gene>
<dbReference type="SUPFAM" id="SSF63829">
    <property type="entry name" value="Calcium-dependent phosphotriesterase"/>
    <property type="match status" value="1"/>
</dbReference>
<evidence type="ECO:0000313" key="2">
    <source>
        <dbReference type="EMBL" id="GAA4444522.1"/>
    </source>
</evidence>
<sequence>MKLTEIKKLAELDFYTEGPAVGTDGAFYFTTLSGRTVFRIGADGKTEPWAEGACPNGQAIRADGTHWFCESRDGRISSHHSDGRFEKVVLDGVCGGVGFSTPNDLIFDSAGNLYFTDSIRENGKVFFLGADGTEKVIADGIDYANGLALSPSETTLYVAESYGNRVLAVDLSANAQPRRTVLANLPKHPSNDPVGNLPDGLATDNEGRIWVAHYGMQAVHIISPGGACVGSFDTGLPLTSNLAFVSDTPRLKQLLITGGFGEPGPGAVVLATISL</sequence>
<dbReference type="InterPro" id="IPR005511">
    <property type="entry name" value="SMP-30"/>
</dbReference>
<organism evidence="2 3">
    <name type="scientific">Ravibacter arvi</name>
    <dbReference type="NCBI Taxonomy" id="2051041"/>
    <lineage>
        <taxon>Bacteria</taxon>
        <taxon>Pseudomonadati</taxon>
        <taxon>Bacteroidota</taxon>
        <taxon>Cytophagia</taxon>
        <taxon>Cytophagales</taxon>
        <taxon>Spirosomataceae</taxon>
        <taxon>Ravibacter</taxon>
    </lineage>
</organism>
<dbReference type="Pfam" id="PF08450">
    <property type="entry name" value="SGL"/>
    <property type="match status" value="1"/>
</dbReference>
<reference evidence="3" key="1">
    <citation type="journal article" date="2019" name="Int. J. Syst. Evol. Microbiol.">
        <title>The Global Catalogue of Microorganisms (GCM) 10K type strain sequencing project: providing services to taxonomists for standard genome sequencing and annotation.</title>
        <authorList>
            <consortium name="The Broad Institute Genomics Platform"/>
            <consortium name="The Broad Institute Genome Sequencing Center for Infectious Disease"/>
            <person name="Wu L."/>
            <person name="Ma J."/>
        </authorList>
    </citation>
    <scope>NUCLEOTIDE SEQUENCE [LARGE SCALE GENOMIC DNA]</scope>
    <source>
        <strain evidence="3">JCM 31920</strain>
    </source>
</reference>
<evidence type="ECO:0000313" key="3">
    <source>
        <dbReference type="Proteomes" id="UP001501508"/>
    </source>
</evidence>
<dbReference type="InterPro" id="IPR013658">
    <property type="entry name" value="SGL"/>
</dbReference>
<comment type="caution">
    <text evidence="2">The sequence shown here is derived from an EMBL/GenBank/DDBJ whole genome shotgun (WGS) entry which is preliminary data.</text>
</comment>
<dbReference type="RefSeq" id="WP_345031546.1">
    <property type="nucleotide sequence ID" value="NZ_BAABEY010000032.1"/>
</dbReference>
<dbReference type="PRINTS" id="PR01790">
    <property type="entry name" value="SMP30FAMILY"/>
</dbReference>
<dbReference type="PANTHER" id="PTHR47572">
    <property type="entry name" value="LIPOPROTEIN-RELATED"/>
    <property type="match status" value="1"/>
</dbReference>
<evidence type="ECO:0000259" key="1">
    <source>
        <dbReference type="Pfam" id="PF08450"/>
    </source>
</evidence>
<feature type="domain" description="SMP-30/Gluconolactonase/LRE-like region" evidence="1">
    <location>
        <begin position="16"/>
        <end position="257"/>
    </location>
</feature>
<proteinExistence type="predicted"/>
<keyword evidence="3" id="KW-1185">Reference proteome</keyword>
<dbReference type="InterPro" id="IPR011042">
    <property type="entry name" value="6-blade_b-propeller_TolB-like"/>
</dbReference>
<dbReference type="Proteomes" id="UP001501508">
    <property type="component" value="Unassembled WGS sequence"/>
</dbReference>
<accession>A0ABP8M723</accession>
<dbReference type="InterPro" id="IPR051262">
    <property type="entry name" value="SMP-30/CGR1_Lactonase"/>
</dbReference>
<dbReference type="PANTHER" id="PTHR47572:SF5">
    <property type="entry name" value="BLR2277 PROTEIN"/>
    <property type="match status" value="1"/>
</dbReference>
<dbReference type="EMBL" id="BAABEY010000032">
    <property type="protein sequence ID" value="GAA4444522.1"/>
    <property type="molecule type" value="Genomic_DNA"/>
</dbReference>